<dbReference type="PANTHER" id="PTHR17630:SF44">
    <property type="entry name" value="PROTEIN AIM2"/>
    <property type="match status" value="1"/>
</dbReference>
<dbReference type="Gene3D" id="3.40.50.1820">
    <property type="entry name" value="alpha/beta hydrolase"/>
    <property type="match status" value="1"/>
</dbReference>
<accession>A0A6B2LGN8</accession>
<dbReference type="PANTHER" id="PTHR17630">
    <property type="entry name" value="DIENELACTONE HYDROLASE"/>
    <property type="match status" value="1"/>
</dbReference>
<dbReference type="EMBL" id="GIBP01006939">
    <property type="protein sequence ID" value="NDV35908.1"/>
    <property type="molecule type" value="Transcribed_RNA"/>
</dbReference>
<dbReference type="InterPro" id="IPR029058">
    <property type="entry name" value="AB_hydrolase_fold"/>
</dbReference>
<protein>
    <recommendedName>
        <fullName evidence="1">Dienelactone hydrolase domain-containing protein</fullName>
    </recommendedName>
</protein>
<organism evidence="2">
    <name type="scientific">Arcella intermedia</name>
    <dbReference type="NCBI Taxonomy" id="1963864"/>
    <lineage>
        <taxon>Eukaryota</taxon>
        <taxon>Amoebozoa</taxon>
        <taxon>Tubulinea</taxon>
        <taxon>Elardia</taxon>
        <taxon>Arcellinida</taxon>
        <taxon>Sphaerothecina</taxon>
        <taxon>Arcellidae</taxon>
        <taxon>Arcella</taxon>
    </lineage>
</organism>
<name>A0A6B2LGN8_9EUKA</name>
<evidence type="ECO:0000313" key="2">
    <source>
        <dbReference type="EMBL" id="NDV35908.1"/>
    </source>
</evidence>
<dbReference type="InterPro" id="IPR002925">
    <property type="entry name" value="Dienelactn_hydro"/>
</dbReference>
<sequence length="231" mass="25486">MAADHKPLGNEITIGGDLVGYHVGSGEKAVIVCYEVFGMNEGRLKLICDQLAHAGFQVLMPDFERNDPFDGNWPNFNAWLLKTPWSKVHDDLVTKVLPFLKGHGAKTFGILGFCWGNWVVFHASGEISEIKAGASAHPSAVRICQTFEENLDQIVDKIHIPNLVLSAVNDPESVKPGGVYSEKLSKVGGEIFEYKDQNHGWVTRGDLNDPQVEAAVKDSTQKIISFFTKHI</sequence>
<feature type="domain" description="Dienelactone hydrolase" evidence="1">
    <location>
        <begin position="27"/>
        <end position="230"/>
    </location>
</feature>
<dbReference type="AlphaFoldDB" id="A0A6B2LGN8"/>
<dbReference type="SUPFAM" id="SSF53474">
    <property type="entry name" value="alpha/beta-Hydrolases"/>
    <property type="match status" value="1"/>
</dbReference>
<reference evidence="2" key="1">
    <citation type="journal article" date="2020" name="J. Eukaryot. Microbiol.">
        <title>De novo Sequencing, Assembly and Annotation of the Transcriptome for the Free-Living Testate Amoeba Arcella intermedia.</title>
        <authorList>
            <person name="Ribeiro G.M."/>
            <person name="Porfirio-Sousa A.L."/>
            <person name="Maurer-Alcala X.X."/>
            <person name="Katz L.A."/>
            <person name="Lahr D.J.G."/>
        </authorList>
    </citation>
    <scope>NUCLEOTIDE SEQUENCE</scope>
</reference>
<proteinExistence type="predicted"/>
<evidence type="ECO:0000259" key="1">
    <source>
        <dbReference type="Pfam" id="PF01738"/>
    </source>
</evidence>
<dbReference type="GO" id="GO:0016787">
    <property type="term" value="F:hydrolase activity"/>
    <property type="evidence" value="ECO:0007669"/>
    <property type="project" value="InterPro"/>
</dbReference>
<dbReference type="Pfam" id="PF01738">
    <property type="entry name" value="DLH"/>
    <property type="match status" value="1"/>
</dbReference>